<keyword evidence="1" id="KW-0801">TPQ</keyword>
<comment type="PTM">
    <text evidence="1">Topaquinone (TPQ) is generated by copper-dependent autoxidation of a specific tyrosyl residue.</text>
</comment>
<dbReference type="InterPro" id="IPR000269">
    <property type="entry name" value="Cu_amine_oxidase"/>
</dbReference>
<evidence type="ECO:0000256" key="1">
    <source>
        <dbReference type="RuleBase" id="RU000672"/>
    </source>
</evidence>
<keyword evidence="1" id="KW-0560">Oxidoreductase</keyword>
<evidence type="ECO:0000313" key="4">
    <source>
        <dbReference type="Proteomes" id="UP000243975"/>
    </source>
</evidence>
<feature type="non-terminal residue" evidence="3">
    <location>
        <position position="1"/>
    </location>
</feature>
<comment type="similarity">
    <text evidence="1">Belongs to the copper/topaquinone oxidase family.</text>
</comment>
<evidence type="ECO:0000313" key="3">
    <source>
        <dbReference type="EMBL" id="KVH89378.1"/>
    </source>
</evidence>
<dbReference type="GO" id="GO:0009308">
    <property type="term" value="P:amine metabolic process"/>
    <property type="evidence" value="ECO:0007669"/>
    <property type="project" value="UniProtKB-UniRule"/>
</dbReference>
<dbReference type="PANTHER" id="PTHR10638:SF18">
    <property type="entry name" value="AMINE OXIDASE [COPPER-CONTAINING] ZETA, PEROXISOMAL"/>
    <property type="match status" value="1"/>
</dbReference>
<dbReference type="SUPFAM" id="SSF49998">
    <property type="entry name" value="Amine oxidase catalytic domain"/>
    <property type="match status" value="1"/>
</dbReference>
<dbReference type="AlphaFoldDB" id="A0A103XEU7"/>
<keyword evidence="4" id="KW-1185">Reference proteome</keyword>
<name>A0A103XEU7_CYNCS</name>
<dbReference type="InterPro" id="IPR036460">
    <property type="entry name" value="Cu_amine_oxidase_C_sf"/>
</dbReference>
<evidence type="ECO:0000259" key="2">
    <source>
        <dbReference type="Pfam" id="PF01179"/>
    </source>
</evidence>
<sequence>MQYRNPLSALKNTRTVNRTGQLTRYKLVRGSNCLPLAGSEAKLLRMIAFLMHNLWVTPYASGEDFLEGSSLIKIQGLAKAWPYGSSKIGLLNKPISSSGEYVFGITYVPRLEDWPVMPVERIRFMLQKEEYFIIGHNNTFLEPGIL</sequence>
<dbReference type="GO" id="GO:0008131">
    <property type="term" value="F:primary methylamine oxidase activity"/>
    <property type="evidence" value="ECO:0007669"/>
    <property type="project" value="InterPro"/>
</dbReference>
<dbReference type="GO" id="GO:0048038">
    <property type="term" value="F:quinone binding"/>
    <property type="evidence" value="ECO:0007669"/>
    <property type="project" value="InterPro"/>
</dbReference>
<reference evidence="3 4" key="1">
    <citation type="journal article" date="2016" name="Sci. Rep.">
        <title>The genome sequence of the outbreeding globe artichoke constructed de novo incorporating a phase-aware low-pass sequencing strategy of F1 progeny.</title>
        <authorList>
            <person name="Scaglione D."/>
            <person name="Reyes-Chin-Wo S."/>
            <person name="Acquadro A."/>
            <person name="Froenicke L."/>
            <person name="Portis E."/>
            <person name="Beitel C."/>
            <person name="Tirone M."/>
            <person name="Mauro R."/>
            <person name="Lo Monaco A."/>
            <person name="Mauromicale G."/>
            <person name="Faccioli P."/>
            <person name="Cattivelli L."/>
            <person name="Rieseberg L."/>
            <person name="Michelmore R."/>
            <person name="Lanteri S."/>
        </authorList>
    </citation>
    <scope>NUCLEOTIDE SEQUENCE [LARGE SCALE GENOMIC DNA]</scope>
    <source>
        <strain evidence="3">2C</strain>
    </source>
</reference>
<keyword evidence="1" id="KW-0479">Metal-binding</keyword>
<protein>
    <recommendedName>
        <fullName evidence="1">Amine oxidase</fullName>
        <ecNumber evidence="1">1.4.3.-</ecNumber>
    </recommendedName>
</protein>
<dbReference type="InterPro" id="IPR015798">
    <property type="entry name" value="Cu_amine_oxidase_C"/>
</dbReference>
<comment type="cofactor">
    <cofactor evidence="1">
        <name>Cu cation</name>
        <dbReference type="ChEBI" id="CHEBI:23378"/>
    </cofactor>
    <text evidence="1">Contains 1 topaquinone per subunit.</text>
</comment>
<dbReference type="EC" id="1.4.3.-" evidence="1"/>
<proteinExistence type="inferred from homology"/>
<feature type="domain" description="Copper amine oxidase catalytic" evidence="2">
    <location>
        <begin position="10"/>
        <end position="132"/>
    </location>
</feature>
<dbReference type="OMA" id="MIAFLMH"/>
<organism evidence="3 4">
    <name type="scientific">Cynara cardunculus var. scolymus</name>
    <name type="common">Globe artichoke</name>
    <name type="synonym">Cynara scolymus</name>
    <dbReference type="NCBI Taxonomy" id="59895"/>
    <lineage>
        <taxon>Eukaryota</taxon>
        <taxon>Viridiplantae</taxon>
        <taxon>Streptophyta</taxon>
        <taxon>Embryophyta</taxon>
        <taxon>Tracheophyta</taxon>
        <taxon>Spermatophyta</taxon>
        <taxon>Magnoliopsida</taxon>
        <taxon>eudicotyledons</taxon>
        <taxon>Gunneridae</taxon>
        <taxon>Pentapetalae</taxon>
        <taxon>asterids</taxon>
        <taxon>campanulids</taxon>
        <taxon>Asterales</taxon>
        <taxon>Asteraceae</taxon>
        <taxon>Carduoideae</taxon>
        <taxon>Cardueae</taxon>
        <taxon>Carduinae</taxon>
        <taxon>Cynara</taxon>
    </lineage>
</organism>
<gene>
    <name evidence="3" type="ORF">Ccrd_008634</name>
</gene>
<dbReference type="EMBL" id="LEKV01005222">
    <property type="protein sequence ID" value="KVH89378.1"/>
    <property type="molecule type" value="Genomic_DNA"/>
</dbReference>
<keyword evidence="1" id="KW-0186">Copper</keyword>
<comment type="caution">
    <text evidence="3">The sequence shown here is derived from an EMBL/GenBank/DDBJ whole genome shotgun (WGS) entry which is preliminary data.</text>
</comment>
<dbReference type="Gene3D" id="2.70.98.20">
    <property type="entry name" value="Copper amine oxidase, catalytic domain"/>
    <property type="match status" value="1"/>
</dbReference>
<dbReference type="Pfam" id="PF01179">
    <property type="entry name" value="Cu_amine_oxid"/>
    <property type="match status" value="1"/>
</dbReference>
<dbReference type="Gramene" id="KVH89378">
    <property type="protein sequence ID" value="KVH89378"/>
    <property type="gene ID" value="Ccrd_008634"/>
</dbReference>
<dbReference type="PANTHER" id="PTHR10638">
    <property type="entry name" value="COPPER AMINE OXIDASE"/>
    <property type="match status" value="1"/>
</dbReference>
<accession>A0A103XEU7</accession>
<dbReference type="Proteomes" id="UP000243975">
    <property type="component" value="Unassembled WGS sequence"/>
</dbReference>
<dbReference type="STRING" id="59895.A0A103XEU7"/>
<dbReference type="GO" id="GO:0005507">
    <property type="term" value="F:copper ion binding"/>
    <property type="evidence" value="ECO:0007669"/>
    <property type="project" value="InterPro"/>
</dbReference>